<evidence type="ECO:0000259" key="5">
    <source>
        <dbReference type="PROSITE" id="PS50110"/>
    </source>
</evidence>
<evidence type="ECO:0000256" key="2">
    <source>
        <dbReference type="ARBA" id="ARBA00023125"/>
    </source>
</evidence>
<gene>
    <name evidence="6" type="ORF">ACFSJD_42405</name>
</gene>
<dbReference type="PANTHER" id="PTHR43214:SF42">
    <property type="entry name" value="TRANSCRIPTIONAL REGULATORY PROTEIN DESR"/>
    <property type="match status" value="1"/>
</dbReference>
<dbReference type="PANTHER" id="PTHR43214">
    <property type="entry name" value="TWO-COMPONENT RESPONSE REGULATOR"/>
    <property type="match status" value="1"/>
</dbReference>
<dbReference type="Proteomes" id="UP001597114">
    <property type="component" value="Unassembled WGS sequence"/>
</dbReference>
<evidence type="ECO:0000313" key="6">
    <source>
        <dbReference type="EMBL" id="MFD1524201.1"/>
    </source>
</evidence>
<dbReference type="CDD" id="cd17535">
    <property type="entry name" value="REC_NarL-like"/>
    <property type="match status" value="1"/>
</dbReference>
<dbReference type="Pfam" id="PF00072">
    <property type="entry name" value="Response_reg"/>
    <property type="match status" value="1"/>
</dbReference>
<reference evidence="7" key="1">
    <citation type="journal article" date="2019" name="Int. J. Syst. Evol. Microbiol.">
        <title>The Global Catalogue of Microorganisms (GCM) 10K type strain sequencing project: providing services to taxonomists for standard genome sequencing and annotation.</title>
        <authorList>
            <consortium name="The Broad Institute Genomics Platform"/>
            <consortium name="The Broad Institute Genome Sequencing Center for Infectious Disease"/>
            <person name="Wu L."/>
            <person name="Ma J."/>
        </authorList>
    </citation>
    <scope>NUCLEOTIDE SEQUENCE [LARGE SCALE GENOMIC DNA]</scope>
    <source>
        <strain evidence="7">CCM 7043</strain>
    </source>
</reference>
<dbReference type="EMBL" id="JBHUCO010000077">
    <property type="protein sequence ID" value="MFD1524201.1"/>
    <property type="molecule type" value="Genomic_DNA"/>
</dbReference>
<evidence type="ECO:0000256" key="3">
    <source>
        <dbReference type="PROSITE-ProRule" id="PRU00169"/>
    </source>
</evidence>
<evidence type="ECO:0000313" key="7">
    <source>
        <dbReference type="Proteomes" id="UP001597114"/>
    </source>
</evidence>
<dbReference type="InterPro" id="IPR000792">
    <property type="entry name" value="Tscrpt_reg_LuxR_C"/>
</dbReference>
<protein>
    <submittedName>
        <fullName evidence="6">Response regulator</fullName>
    </submittedName>
</protein>
<dbReference type="PRINTS" id="PR00038">
    <property type="entry name" value="HTHLUXR"/>
</dbReference>
<evidence type="ECO:0000256" key="1">
    <source>
        <dbReference type="ARBA" id="ARBA00022553"/>
    </source>
</evidence>
<dbReference type="SUPFAM" id="SSF52172">
    <property type="entry name" value="CheY-like"/>
    <property type="match status" value="1"/>
</dbReference>
<feature type="domain" description="Response regulatory" evidence="5">
    <location>
        <begin position="10"/>
        <end position="127"/>
    </location>
</feature>
<dbReference type="InterPro" id="IPR039420">
    <property type="entry name" value="WalR-like"/>
</dbReference>
<keyword evidence="2" id="KW-0238">DNA-binding</keyword>
<feature type="domain" description="HTH luxR-type" evidence="4">
    <location>
        <begin position="154"/>
        <end position="219"/>
    </location>
</feature>
<organism evidence="6 7">
    <name type="scientific">Pseudonocardia yunnanensis</name>
    <dbReference type="NCBI Taxonomy" id="58107"/>
    <lineage>
        <taxon>Bacteria</taxon>
        <taxon>Bacillati</taxon>
        <taxon>Actinomycetota</taxon>
        <taxon>Actinomycetes</taxon>
        <taxon>Pseudonocardiales</taxon>
        <taxon>Pseudonocardiaceae</taxon>
        <taxon>Pseudonocardia</taxon>
    </lineage>
</organism>
<dbReference type="InterPro" id="IPR001789">
    <property type="entry name" value="Sig_transdc_resp-reg_receiver"/>
</dbReference>
<dbReference type="SMART" id="SM00421">
    <property type="entry name" value="HTH_LUXR"/>
    <property type="match status" value="1"/>
</dbReference>
<evidence type="ECO:0000259" key="4">
    <source>
        <dbReference type="PROSITE" id="PS50043"/>
    </source>
</evidence>
<sequence length="222" mass="24216">MESGTARPMRLVIVDDHQIVLDGLKAMLLPYADQVEIVGEASRPDDALRIVGEQQPDAVLLDVRLQNASGLDLCADLLEQDPGCKIVFLTVYDNEQYLYQALRLGAAAYLLKRIEGNELVAYLTRVHEGETLVDPALASRVALSAARVQSGEFWPGAQLGLSQRESEVLALMVAGLSNRAIATKLFVSEETVKTHSRGIYRKLEVNDRAGAVAAALREGVFQ</sequence>
<dbReference type="Pfam" id="PF00196">
    <property type="entry name" value="GerE"/>
    <property type="match status" value="1"/>
</dbReference>
<dbReference type="PROSITE" id="PS50110">
    <property type="entry name" value="RESPONSE_REGULATORY"/>
    <property type="match status" value="1"/>
</dbReference>
<accession>A0ABW4FAH5</accession>
<dbReference type="Gene3D" id="3.40.50.2300">
    <property type="match status" value="1"/>
</dbReference>
<dbReference type="PROSITE" id="PS50043">
    <property type="entry name" value="HTH_LUXR_2"/>
    <property type="match status" value="1"/>
</dbReference>
<dbReference type="RefSeq" id="WP_344728408.1">
    <property type="nucleotide sequence ID" value="NZ_BAAAUS010000051.1"/>
</dbReference>
<keyword evidence="7" id="KW-1185">Reference proteome</keyword>
<name>A0ABW4FAH5_9PSEU</name>
<dbReference type="InterPro" id="IPR016032">
    <property type="entry name" value="Sig_transdc_resp-reg_C-effctor"/>
</dbReference>
<keyword evidence="1 3" id="KW-0597">Phosphoprotein</keyword>
<dbReference type="SUPFAM" id="SSF46894">
    <property type="entry name" value="C-terminal effector domain of the bipartite response regulators"/>
    <property type="match status" value="1"/>
</dbReference>
<proteinExistence type="predicted"/>
<comment type="caution">
    <text evidence="6">The sequence shown here is derived from an EMBL/GenBank/DDBJ whole genome shotgun (WGS) entry which is preliminary data.</text>
</comment>
<feature type="modified residue" description="4-aspartylphosphate" evidence="3">
    <location>
        <position position="62"/>
    </location>
</feature>
<dbReference type="CDD" id="cd06170">
    <property type="entry name" value="LuxR_C_like"/>
    <property type="match status" value="1"/>
</dbReference>
<dbReference type="InterPro" id="IPR011006">
    <property type="entry name" value="CheY-like_superfamily"/>
</dbReference>
<dbReference type="InterPro" id="IPR058245">
    <property type="entry name" value="NreC/VraR/RcsB-like_REC"/>
</dbReference>
<dbReference type="SMART" id="SM00448">
    <property type="entry name" value="REC"/>
    <property type="match status" value="1"/>
</dbReference>